<evidence type="ECO:0000313" key="1">
    <source>
        <dbReference type="EMBL" id="MPQ54219.1"/>
    </source>
</evidence>
<keyword evidence="2" id="KW-1185">Reference proteome</keyword>
<protein>
    <submittedName>
        <fullName evidence="1">Hydroxyacid-oxoacid transhydrogenase</fullName>
    </submittedName>
</protein>
<organism evidence="1 2">
    <name type="scientific">Citrobacter telavivensis</name>
    <dbReference type="NCBI Taxonomy" id="2653932"/>
    <lineage>
        <taxon>Bacteria</taxon>
        <taxon>Pseudomonadati</taxon>
        <taxon>Pseudomonadota</taxon>
        <taxon>Gammaproteobacteria</taxon>
        <taxon>Enterobacterales</taxon>
        <taxon>Enterobacteriaceae</taxon>
        <taxon>Citrobacter</taxon>
    </lineage>
</organism>
<dbReference type="SUPFAM" id="SSF46575">
    <property type="entry name" value="DNA polymerase III theta subunit-like"/>
    <property type="match status" value="1"/>
</dbReference>
<dbReference type="GO" id="GO:0003887">
    <property type="term" value="F:DNA-directed DNA polymerase activity"/>
    <property type="evidence" value="ECO:0007669"/>
    <property type="project" value="InterPro"/>
</dbReference>
<name>A0A6L5EFH1_9ENTR</name>
<dbReference type="Proteomes" id="UP000475079">
    <property type="component" value="Unassembled WGS sequence"/>
</dbReference>
<dbReference type="EMBL" id="WHIY01000025">
    <property type="protein sequence ID" value="MPQ54219.1"/>
    <property type="molecule type" value="Genomic_DNA"/>
</dbReference>
<dbReference type="AlphaFoldDB" id="A0A6L5EFH1"/>
<accession>A0A6L5EFH1</accession>
<dbReference type="Gene3D" id="1.20.58.250">
    <property type="entry name" value="DNA polymerase III-theta"/>
    <property type="match status" value="1"/>
</dbReference>
<gene>
    <name evidence="1" type="ORF">GBB84_25385</name>
</gene>
<dbReference type="InterPro" id="IPR036745">
    <property type="entry name" value="PolIII_theta_sf"/>
</dbReference>
<proteinExistence type="predicted"/>
<dbReference type="InterPro" id="IPR009052">
    <property type="entry name" value="DNA_pol_III_theta_bac"/>
</dbReference>
<dbReference type="RefSeq" id="WP_048242105.1">
    <property type="nucleotide sequence ID" value="NZ_WHIY01000025.1"/>
</dbReference>
<dbReference type="GO" id="GO:0003677">
    <property type="term" value="F:DNA binding"/>
    <property type="evidence" value="ECO:0007669"/>
    <property type="project" value="InterPro"/>
</dbReference>
<dbReference type="GO" id="GO:0006260">
    <property type="term" value="P:DNA replication"/>
    <property type="evidence" value="ECO:0007669"/>
    <property type="project" value="InterPro"/>
</dbReference>
<sequence>MSGFNLAAKSREEQDKVAVDLVASGVAYKERMAMPVVAELVVREQPEHLREYFWARLHHYRLLSERLPDKNSPEYAKNDDEVKK</sequence>
<reference evidence="1 2" key="1">
    <citation type="submission" date="2019-10" db="EMBL/GenBank/DDBJ databases">
        <title>Characterization of a new Citrobacter species.</title>
        <authorList>
            <person name="Goncalves Ribeiro T."/>
            <person name="Izdebski R."/>
            <person name="Urbanowicz P."/>
            <person name="Carmeli Y."/>
            <person name="Gniadkowski M."/>
            <person name="Peixe L."/>
        </authorList>
    </citation>
    <scope>NUCLEOTIDE SEQUENCE [LARGE SCALE GENOMIC DNA]</scope>
    <source>
        <strain evidence="1 2">NMI7905_11</strain>
    </source>
</reference>
<evidence type="ECO:0000313" key="2">
    <source>
        <dbReference type="Proteomes" id="UP000475079"/>
    </source>
</evidence>
<dbReference type="Pfam" id="PF06440">
    <property type="entry name" value="DNA_pol3_theta"/>
    <property type="match status" value="1"/>
</dbReference>
<comment type="caution">
    <text evidence="1">The sequence shown here is derived from an EMBL/GenBank/DDBJ whole genome shotgun (WGS) entry which is preliminary data.</text>
</comment>